<dbReference type="InterPro" id="IPR046662">
    <property type="entry name" value="DUF6771"/>
</dbReference>
<dbReference type="Pfam" id="PF20561">
    <property type="entry name" value="DUF6771"/>
    <property type="match status" value="1"/>
</dbReference>
<proteinExistence type="predicted"/>
<organism evidence="1 2">
    <name type="scientific">Sphingopyxis indica</name>
    <dbReference type="NCBI Taxonomy" id="436663"/>
    <lineage>
        <taxon>Bacteria</taxon>
        <taxon>Pseudomonadati</taxon>
        <taxon>Pseudomonadota</taxon>
        <taxon>Alphaproteobacteria</taxon>
        <taxon>Sphingomonadales</taxon>
        <taxon>Sphingomonadaceae</taxon>
        <taxon>Sphingopyxis</taxon>
    </lineage>
</organism>
<evidence type="ECO:0000313" key="2">
    <source>
        <dbReference type="Proteomes" id="UP000198339"/>
    </source>
</evidence>
<keyword evidence="2" id="KW-1185">Reference proteome</keyword>
<accession>A0A239JWA0</accession>
<dbReference type="AlphaFoldDB" id="A0A239JWA0"/>
<sequence length="79" mass="8493">MRSGLAMLFFLCSHMDMDRIDTARVAETLLAAPGWARVGLTAPTSHMRVEAAFELARVIVESVGGSPEPAHIDQLGLSL</sequence>
<reference evidence="1 2" key="1">
    <citation type="submission" date="2017-06" db="EMBL/GenBank/DDBJ databases">
        <authorList>
            <person name="Kim H.J."/>
            <person name="Triplett B.A."/>
        </authorList>
    </citation>
    <scope>NUCLEOTIDE SEQUENCE [LARGE SCALE GENOMIC DNA]</scope>
    <source>
        <strain evidence="1 2">DS15</strain>
    </source>
</reference>
<evidence type="ECO:0000313" key="1">
    <source>
        <dbReference type="EMBL" id="SNT10187.1"/>
    </source>
</evidence>
<dbReference type="Proteomes" id="UP000198339">
    <property type="component" value="Unassembled WGS sequence"/>
</dbReference>
<protein>
    <submittedName>
        <fullName evidence="1">Uncharacterized protein</fullName>
    </submittedName>
</protein>
<name>A0A239JWA0_9SPHN</name>
<dbReference type="EMBL" id="FZPA01000011">
    <property type="protein sequence ID" value="SNT10187.1"/>
    <property type="molecule type" value="Genomic_DNA"/>
</dbReference>
<gene>
    <name evidence="1" type="ORF">SAMN06295955_111115</name>
</gene>